<evidence type="ECO:0000256" key="1">
    <source>
        <dbReference type="ARBA" id="ARBA00008857"/>
    </source>
</evidence>
<dbReference type="SUPFAM" id="SSF56349">
    <property type="entry name" value="DNA breaking-rejoining enzymes"/>
    <property type="match status" value="1"/>
</dbReference>
<dbReference type="InterPro" id="IPR015094">
    <property type="entry name" value="Integrase_lambda-typ_DNA-bd_N"/>
</dbReference>
<organism evidence="6 7">
    <name type="scientific">Serratia marcescens</name>
    <dbReference type="NCBI Taxonomy" id="615"/>
    <lineage>
        <taxon>Bacteria</taxon>
        <taxon>Pseudomonadati</taxon>
        <taxon>Pseudomonadota</taxon>
        <taxon>Gammaproteobacteria</taxon>
        <taxon>Enterobacterales</taxon>
        <taxon>Yersiniaceae</taxon>
        <taxon>Serratia</taxon>
    </lineage>
</organism>
<dbReference type="InterPro" id="IPR011010">
    <property type="entry name" value="DNA_brk_join_enz"/>
</dbReference>
<evidence type="ECO:0000259" key="5">
    <source>
        <dbReference type="PROSITE" id="PS51900"/>
    </source>
</evidence>
<dbReference type="AlphaFoldDB" id="A0ABD5BSF9"/>
<feature type="domain" description="Core-binding (CB)" evidence="5">
    <location>
        <begin position="67"/>
        <end position="145"/>
    </location>
</feature>
<dbReference type="EMBL" id="JAVIPQ010000530">
    <property type="protein sequence ID" value="MDQ9559573.1"/>
    <property type="molecule type" value="Genomic_DNA"/>
</dbReference>
<dbReference type="GO" id="GO:0003677">
    <property type="term" value="F:DNA binding"/>
    <property type="evidence" value="ECO:0007669"/>
    <property type="project" value="UniProtKB-UniRule"/>
</dbReference>
<dbReference type="GO" id="GO:0015074">
    <property type="term" value="P:DNA integration"/>
    <property type="evidence" value="ECO:0007669"/>
    <property type="project" value="UniProtKB-KW"/>
</dbReference>
<dbReference type="Gene3D" id="1.10.150.130">
    <property type="match status" value="1"/>
</dbReference>
<evidence type="ECO:0000256" key="4">
    <source>
        <dbReference type="PROSITE-ProRule" id="PRU01248"/>
    </source>
</evidence>
<dbReference type="InterPro" id="IPR016177">
    <property type="entry name" value="DNA-bd_dom_sf"/>
</dbReference>
<keyword evidence="3 4" id="KW-0238">DNA-binding</keyword>
<dbReference type="Gene3D" id="3.30.160.60">
    <property type="entry name" value="Classic Zinc Finger"/>
    <property type="match status" value="1"/>
</dbReference>
<evidence type="ECO:0000313" key="6">
    <source>
        <dbReference type="EMBL" id="MDQ9559573.1"/>
    </source>
</evidence>
<evidence type="ECO:0000256" key="2">
    <source>
        <dbReference type="ARBA" id="ARBA00022908"/>
    </source>
</evidence>
<protein>
    <submittedName>
        <fullName evidence="6">Phage integrase Arm DNA-binding domain-containing protein</fullName>
    </submittedName>
</protein>
<accession>A0ABD5BSF9</accession>
<feature type="non-terminal residue" evidence="6">
    <location>
        <position position="145"/>
    </location>
</feature>
<gene>
    <name evidence="6" type="ORF">RF091_29205</name>
</gene>
<proteinExistence type="inferred from homology"/>
<dbReference type="InterPro" id="IPR044068">
    <property type="entry name" value="CB"/>
</dbReference>
<sequence>MRLPKNLTFRRKGKTFYWRNPVTKKEISLGQISRREAISQAIEANHYIEQNFSPILLLEKIKGSHEYTLNTWLERYDILFKRRQLAENTYKVRTGQLAIIRERLGSMVLSKITTKHIAEFLEFWIAQDKKTMATTMRSVLSDIFS</sequence>
<reference evidence="6 7" key="1">
    <citation type="submission" date="2023-07" db="EMBL/GenBank/DDBJ databases">
        <title>Pathogens genome sequencing project 196.</title>
        <authorList>
            <person name="Cao X."/>
        </authorList>
    </citation>
    <scope>NUCLEOTIDE SEQUENCE [LARGE SCALE GENOMIC DNA]</scope>
    <source>
        <strain evidence="6 7">SM41</strain>
    </source>
</reference>
<name>A0ABD5BSF9_SERMA</name>
<comment type="caution">
    <text evidence="6">The sequence shown here is derived from an EMBL/GenBank/DDBJ whole genome shotgun (WGS) entry which is preliminary data.</text>
</comment>
<dbReference type="Pfam" id="PF09003">
    <property type="entry name" value="Arm-DNA-bind_1"/>
    <property type="match status" value="1"/>
</dbReference>
<keyword evidence="2" id="KW-0229">DNA integration</keyword>
<dbReference type="SUPFAM" id="SSF54171">
    <property type="entry name" value="DNA-binding domain"/>
    <property type="match status" value="1"/>
</dbReference>
<dbReference type="InterPro" id="IPR010998">
    <property type="entry name" value="Integrase_recombinase_N"/>
</dbReference>
<dbReference type="Pfam" id="PF14659">
    <property type="entry name" value="Phage_int_SAM_3"/>
    <property type="match status" value="1"/>
</dbReference>
<dbReference type="RefSeq" id="WP_309213365.1">
    <property type="nucleotide sequence ID" value="NZ_JAVIPQ010000530.1"/>
</dbReference>
<evidence type="ECO:0000256" key="3">
    <source>
        <dbReference type="ARBA" id="ARBA00023125"/>
    </source>
</evidence>
<dbReference type="Proteomes" id="UP001234811">
    <property type="component" value="Unassembled WGS sequence"/>
</dbReference>
<evidence type="ECO:0000313" key="7">
    <source>
        <dbReference type="Proteomes" id="UP001234811"/>
    </source>
</evidence>
<dbReference type="InterPro" id="IPR004107">
    <property type="entry name" value="Integrase_SAM-like_N"/>
</dbReference>
<comment type="similarity">
    <text evidence="1">Belongs to the 'phage' integrase family.</text>
</comment>
<dbReference type="PROSITE" id="PS51900">
    <property type="entry name" value="CB"/>
    <property type="match status" value="1"/>
</dbReference>